<dbReference type="SUPFAM" id="SSF141571">
    <property type="entry name" value="Pentapeptide repeat-like"/>
    <property type="match status" value="1"/>
</dbReference>
<dbReference type="Gene3D" id="2.160.20.80">
    <property type="entry name" value="E3 ubiquitin-protein ligase SopA"/>
    <property type="match status" value="1"/>
</dbReference>
<organism evidence="1 2">
    <name type="scientific">Intrasporangium calvum</name>
    <dbReference type="NCBI Taxonomy" id="53358"/>
    <lineage>
        <taxon>Bacteria</taxon>
        <taxon>Bacillati</taxon>
        <taxon>Actinomycetota</taxon>
        <taxon>Actinomycetes</taxon>
        <taxon>Micrococcales</taxon>
        <taxon>Intrasporangiaceae</taxon>
        <taxon>Intrasporangium</taxon>
    </lineage>
</organism>
<dbReference type="Proteomes" id="UP001150259">
    <property type="component" value="Unassembled WGS sequence"/>
</dbReference>
<name>A0ABT5GM95_9MICO</name>
<evidence type="ECO:0000313" key="1">
    <source>
        <dbReference type="EMBL" id="MDC5699334.1"/>
    </source>
</evidence>
<dbReference type="EMBL" id="JAPFQL010000139">
    <property type="protein sequence ID" value="MDC5699334.1"/>
    <property type="molecule type" value="Genomic_DNA"/>
</dbReference>
<proteinExistence type="predicted"/>
<accession>A0ABT5GM95</accession>
<sequence length="171" mass="18834">MVDAHGSGVRFLLEDVHVTFASSIFTSCVFEGKRAWPAAGAFGHTSGRSVYRDCHFLGVNFDLHGFSLGWARFERCTFERCRTGHIYSPRADLVGCRFIGRVDNAQLLGADPATGIPNDIRDNDFSNAELGRVSFQAGARPEDQLWPRDVVVERDASGWETVVRPSADASP</sequence>
<gene>
    <name evidence="1" type="ORF">OO014_18960</name>
</gene>
<keyword evidence="2" id="KW-1185">Reference proteome</keyword>
<protein>
    <submittedName>
        <fullName evidence="1">Pentapeptide repeat-containing protein</fullName>
    </submittedName>
</protein>
<reference evidence="1 2" key="1">
    <citation type="submission" date="2022-11" db="EMBL/GenBank/DDBJ databases">
        <title>Anaerobic phenanthrene biodegradation by a DNRA strain PheN6.</title>
        <authorList>
            <person name="Zhang Z."/>
        </authorList>
    </citation>
    <scope>NUCLEOTIDE SEQUENCE [LARGE SCALE GENOMIC DNA]</scope>
    <source>
        <strain evidence="1 2">PheN6</strain>
    </source>
</reference>
<comment type="caution">
    <text evidence="1">The sequence shown here is derived from an EMBL/GenBank/DDBJ whole genome shotgun (WGS) entry which is preliminary data.</text>
</comment>
<evidence type="ECO:0000313" key="2">
    <source>
        <dbReference type="Proteomes" id="UP001150259"/>
    </source>
</evidence>